<dbReference type="Proteomes" id="UP001153636">
    <property type="component" value="Chromosome 8"/>
</dbReference>
<evidence type="ECO:0000313" key="2">
    <source>
        <dbReference type="Proteomes" id="UP001153636"/>
    </source>
</evidence>
<dbReference type="AlphaFoldDB" id="A0A9P0D5M7"/>
<keyword evidence="2" id="KW-1185">Reference proteome</keyword>
<name>A0A9P0D5M7_9CUCU</name>
<sequence length="304" mass="34556">MPLRAHRDNGPVNIKLKDDKINQGNFRAVLAYRARADGNLKQMLRGEGQRNKYISPGIQNDIAASGKAIIDDIVCRINKAKAFSILADETADISISIGVKYYDCIEKVILAIIIVQHLFSYGLPLSKSLQSKNIDVIAALHQACNLTTVLEKMRAAADLEFKKLFRKVQNLASDHDVDIQLPRLVNKQCHGANPKVNDLEEYYRITVFMLFFDSFLRTLMERFQAHRNLFSGFSSLLPPSHEKLQTWTDGLDSLITYYEQDDMLEGKTALQAKFHLWYQTIETDFVKNKICLPSNSVEALTRCN</sequence>
<proteinExistence type="predicted"/>
<dbReference type="PANTHER" id="PTHR46289:SF14">
    <property type="entry name" value="DUF4371 DOMAIN-CONTAINING PROTEIN"/>
    <property type="match status" value="1"/>
</dbReference>
<organism evidence="1 2">
    <name type="scientific">Psylliodes chrysocephalus</name>
    <dbReference type="NCBI Taxonomy" id="3402493"/>
    <lineage>
        <taxon>Eukaryota</taxon>
        <taxon>Metazoa</taxon>
        <taxon>Ecdysozoa</taxon>
        <taxon>Arthropoda</taxon>
        <taxon>Hexapoda</taxon>
        <taxon>Insecta</taxon>
        <taxon>Pterygota</taxon>
        <taxon>Neoptera</taxon>
        <taxon>Endopterygota</taxon>
        <taxon>Coleoptera</taxon>
        <taxon>Polyphaga</taxon>
        <taxon>Cucujiformia</taxon>
        <taxon>Chrysomeloidea</taxon>
        <taxon>Chrysomelidae</taxon>
        <taxon>Galerucinae</taxon>
        <taxon>Alticini</taxon>
        <taxon>Psylliodes</taxon>
    </lineage>
</organism>
<dbReference type="InterPro" id="IPR052958">
    <property type="entry name" value="IFN-induced_PKR_regulator"/>
</dbReference>
<reference evidence="1" key="1">
    <citation type="submission" date="2022-01" db="EMBL/GenBank/DDBJ databases">
        <authorList>
            <person name="King R."/>
        </authorList>
    </citation>
    <scope>NUCLEOTIDE SEQUENCE</scope>
</reference>
<gene>
    <name evidence="1" type="ORF">PSYICH_LOCUS14503</name>
</gene>
<dbReference type="OrthoDB" id="10072079at2759"/>
<dbReference type="EMBL" id="OV651820">
    <property type="protein sequence ID" value="CAH1114707.1"/>
    <property type="molecule type" value="Genomic_DNA"/>
</dbReference>
<evidence type="ECO:0000313" key="1">
    <source>
        <dbReference type="EMBL" id="CAH1114707.1"/>
    </source>
</evidence>
<evidence type="ECO:0008006" key="3">
    <source>
        <dbReference type="Google" id="ProtNLM"/>
    </source>
</evidence>
<protein>
    <recommendedName>
        <fullName evidence="3">DUF4371 domain-containing protein</fullName>
    </recommendedName>
</protein>
<accession>A0A9P0D5M7</accession>
<dbReference type="PANTHER" id="PTHR46289">
    <property type="entry name" value="52 KDA REPRESSOR OF THE INHIBITOR OF THE PROTEIN KINASE-LIKE PROTEIN-RELATED"/>
    <property type="match status" value="1"/>
</dbReference>